<evidence type="ECO:0000313" key="3">
    <source>
        <dbReference type="Proteomes" id="UP001238163"/>
    </source>
</evidence>
<dbReference type="RefSeq" id="WP_307259766.1">
    <property type="nucleotide sequence ID" value="NZ_JAUSVL010000001.1"/>
</dbReference>
<evidence type="ECO:0000313" key="2">
    <source>
        <dbReference type="EMBL" id="MDQ0288440.1"/>
    </source>
</evidence>
<feature type="chain" id="PRO_5042054211" evidence="1">
    <location>
        <begin position="20"/>
        <end position="304"/>
    </location>
</feature>
<feature type="signal peptide" evidence="1">
    <location>
        <begin position="1"/>
        <end position="19"/>
    </location>
</feature>
<name>A0AAE3VDF4_9BACT</name>
<protein>
    <submittedName>
        <fullName evidence="2">Uncharacterized protein</fullName>
    </submittedName>
</protein>
<dbReference type="AlphaFoldDB" id="A0AAE3VDF4"/>
<evidence type="ECO:0000256" key="1">
    <source>
        <dbReference type="SAM" id="SignalP"/>
    </source>
</evidence>
<proteinExistence type="predicted"/>
<keyword evidence="1" id="KW-0732">Signal</keyword>
<comment type="caution">
    <text evidence="2">The sequence shown here is derived from an EMBL/GenBank/DDBJ whole genome shotgun (WGS) entry which is preliminary data.</text>
</comment>
<dbReference type="Proteomes" id="UP001238163">
    <property type="component" value="Unassembled WGS sequence"/>
</dbReference>
<dbReference type="EMBL" id="JAUSVL010000001">
    <property type="protein sequence ID" value="MDQ0288440.1"/>
    <property type="molecule type" value="Genomic_DNA"/>
</dbReference>
<gene>
    <name evidence="2" type="ORF">J3R75_000547</name>
</gene>
<sequence length="304" mass="31515">MKKILAAILAGAFGLTAVAQTVVYDYKASFKRVNPIYKIRKVSGAEVVTESYGVTSDSIKGYVILPLCTDCGGAAATSLVMPGTAYLTRSGDKYSAKADLANVLKTSVFAQAAIFGSNAFIIGGATPNGDPHALKDLKSAWMFMSFSTPNPTAADVVDSGLIIPKAAGQDVWYGFMGLDNYLGGSITGAGFGSARVLTQSQAATLGFCGGIPASSSSCRMVQSISGSTIGFFGYDGLCGNTPMWDVCVSDATGMVTSAPISGTWTLKFNNSLSKVAPASQEAEIYKKLKVKAAATDVIDNTMVD</sequence>
<organism evidence="2 3">
    <name type="scientific">Oligosphaera ethanolica</name>
    <dbReference type="NCBI Taxonomy" id="760260"/>
    <lineage>
        <taxon>Bacteria</taxon>
        <taxon>Pseudomonadati</taxon>
        <taxon>Lentisphaerota</taxon>
        <taxon>Oligosphaeria</taxon>
        <taxon>Oligosphaerales</taxon>
        <taxon>Oligosphaeraceae</taxon>
        <taxon>Oligosphaera</taxon>
    </lineage>
</organism>
<accession>A0AAE3VDF4</accession>
<keyword evidence="3" id="KW-1185">Reference proteome</keyword>
<reference evidence="2" key="1">
    <citation type="submission" date="2023-07" db="EMBL/GenBank/DDBJ databases">
        <title>Genomic Encyclopedia of Type Strains, Phase IV (KMG-IV): sequencing the most valuable type-strain genomes for metagenomic binning, comparative biology and taxonomic classification.</title>
        <authorList>
            <person name="Goeker M."/>
        </authorList>
    </citation>
    <scope>NUCLEOTIDE SEQUENCE</scope>
    <source>
        <strain evidence="2">DSM 24202</strain>
    </source>
</reference>